<evidence type="ECO:0000313" key="2">
    <source>
        <dbReference type="Proteomes" id="UP000036681"/>
    </source>
</evidence>
<protein>
    <submittedName>
        <fullName evidence="3">Secreted protein</fullName>
    </submittedName>
</protein>
<name>A0A0M3I572_ASCLU</name>
<dbReference type="WBParaSite" id="ALUE_0001204501-mRNA-1">
    <property type="protein sequence ID" value="ALUE_0001204501-mRNA-1"/>
    <property type="gene ID" value="ALUE_0001204501"/>
</dbReference>
<organism evidence="2 3">
    <name type="scientific">Ascaris lumbricoides</name>
    <name type="common">Giant roundworm</name>
    <dbReference type="NCBI Taxonomy" id="6252"/>
    <lineage>
        <taxon>Eukaryota</taxon>
        <taxon>Metazoa</taxon>
        <taxon>Ecdysozoa</taxon>
        <taxon>Nematoda</taxon>
        <taxon>Chromadorea</taxon>
        <taxon>Rhabditida</taxon>
        <taxon>Spirurina</taxon>
        <taxon>Ascaridomorpha</taxon>
        <taxon>Ascaridoidea</taxon>
        <taxon>Ascarididae</taxon>
        <taxon>Ascaris</taxon>
    </lineage>
</organism>
<dbReference type="Proteomes" id="UP000036681">
    <property type="component" value="Unplaced"/>
</dbReference>
<dbReference type="AlphaFoldDB" id="A0A0M3I572"/>
<reference evidence="3" key="1">
    <citation type="submission" date="2017-02" db="UniProtKB">
        <authorList>
            <consortium name="WormBaseParasite"/>
        </authorList>
    </citation>
    <scope>IDENTIFICATION</scope>
</reference>
<keyword evidence="2" id="KW-1185">Reference proteome</keyword>
<keyword evidence="1" id="KW-0732">Signal</keyword>
<evidence type="ECO:0000256" key="1">
    <source>
        <dbReference type="SAM" id="SignalP"/>
    </source>
</evidence>
<feature type="chain" id="PRO_5005657005" evidence="1">
    <location>
        <begin position="19"/>
        <end position="51"/>
    </location>
</feature>
<feature type="signal peptide" evidence="1">
    <location>
        <begin position="1"/>
        <end position="18"/>
    </location>
</feature>
<accession>A0A0M3I572</accession>
<evidence type="ECO:0000313" key="3">
    <source>
        <dbReference type="WBParaSite" id="ALUE_0001204501-mRNA-1"/>
    </source>
</evidence>
<proteinExistence type="predicted"/>
<sequence>MFHVFRFYTLILFQETASSPCQPGSTPRPNATGYLRIGFSSYKLGQVRVVI</sequence>